<dbReference type="InterPro" id="IPR006683">
    <property type="entry name" value="Thioestr_dom"/>
</dbReference>
<dbReference type="PANTHER" id="PTHR47260:SF6">
    <property type="entry name" value="THIOESTERASE DOMAIN-CONTAINING PROTEIN"/>
    <property type="match status" value="1"/>
</dbReference>
<reference evidence="2 3" key="1">
    <citation type="submission" date="2020-03" db="EMBL/GenBank/DDBJ databases">
        <title>Draft Genome Sequence of Cudoniella acicularis.</title>
        <authorList>
            <person name="Buettner E."/>
            <person name="Kellner H."/>
        </authorList>
    </citation>
    <scope>NUCLEOTIDE SEQUENCE [LARGE SCALE GENOMIC DNA]</scope>
    <source>
        <strain evidence="2 3">DSM 108380</strain>
    </source>
</reference>
<protein>
    <recommendedName>
        <fullName evidence="1">Thioesterase domain-containing protein</fullName>
    </recommendedName>
</protein>
<name>A0A8H4W452_9HELO</name>
<dbReference type="SUPFAM" id="SSF54637">
    <property type="entry name" value="Thioesterase/thiol ester dehydrase-isomerase"/>
    <property type="match status" value="1"/>
</dbReference>
<dbReference type="AlphaFoldDB" id="A0A8H4W452"/>
<dbReference type="Gene3D" id="3.10.129.10">
    <property type="entry name" value="Hotdog Thioesterase"/>
    <property type="match status" value="1"/>
</dbReference>
<organism evidence="2 3">
    <name type="scientific">Cudoniella acicularis</name>
    <dbReference type="NCBI Taxonomy" id="354080"/>
    <lineage>
        <taxon>Eukaryota</taxon>
        <taxon>Fungi</taxon>
        <taxon>Dikarya</taxon>
        <taxon>Ascomycota</taxon>
        <taxon>Pezizomycotina</taxon>
        <taxon>Leotiomycetes</taxon>
        <taxon>Helotiales</taxon>
        <taxon>Tricladiaceae</taxon>
        <taxon>Cudoniella</taxon>
    </lineage>
</organism>
<sequence>MEEPDLAHFKTIPWCSTLLDNPEFTVTPTFSRQYKASTEDSLIAETLRTPNTIERCLSIYKRPAAGTSWISELRMLVSLGSGMNGGPNVLHGGIIATLLDDVIGTLLTVNKDTEAIPLSSSTVTASLNVTYLRKVSTPATVLVVARCLEVKGRKFSMYAEVQDGEGNVLAKADSLWIRSRAVAEKL</sequence>
<comment type="caution">
    <text evidence="2">The sequence shown here is derived from an EMBL/GenBank/DDBJ whole genome shotgun (WGS) entry which is preliminary data.</text>
</comment>
<dbReference type="CDD" id="cd03443">
    <property type="entry name" value="PaaI_thioesterase"/>
    <property type="match status" value="1"/>
</dbReference>
<evidence type="ECO:0000313" key="2">
    <source>
        <dbReference type="EMBL" id="KAF4631035.1"/>
    </source>
</evidence>
<feature type="domain" description="Thioesterase" evidence="1">
    <location>
        <begin position="88"/>
        <end position="169"/>
    </location>
</feature>
<dbReference type="EMBL" id="JAAMPI010000483">
    <property type="protein sequence ID" value="KAF4631035.1"/>
    <property type="molecule type" value="Genomic_DNA"/>
</dbReference>
<dbReference type="Proteomes" id="UP000566819">
    <property type="component" value="Unassembled WGS sequence"/>
</dbReference>
<dbReference type="Pfam" id="PF03061">
    <property type="entry name" value="4HBT"/>
    <property type="match status" value="1"/>
</dbReference>
<proteinExistence type="predicted"/>
<keyword evidence="3" id="KW-1185">Reference proteome</keyword>
<dbReference type="OrthoDB" id="506431at2759"/>
<gene>
    <name evidence="2" type="ORF">G7Y89_g7094</name>
</gene>
<dbReference type="PANTHER" id="PTHR47260">
    <property type="entry name" value="UPF0644 PROTEIN PB2B4.06"/>
    <property type="match status" value="1"/>
</dbReference>
<evidence type="ECO:0000259" key="1">
    <source>
        <dbReference type="Pfam" id="PF03061"/>
    </source>
</evidence>
<evidence type="ECO:0000313" key="3">
    <source>
        <dbReference type="Proteomes" id="UP000566819"/>
    </source>
</evidence>
<dbReference type="InterPro" id="IPR052061">
    <property type="entry name" value="PTE-AB_protein"/>
</dbReference>
<accession>A0A8H4W452</accession>
<dbReference type="InterPro" id="IPR029069">
    <property type="entry name" value="HotDog_dom_sf"/>
</dbReference>